<keyword evidence="2" id="KW-1133">Transmembrane helix</keyword>
<protein>
    <recommendedName>
        <fullName evidence="3">DUF4015 domain-containing protein</fullName>
    </recommendedName>
</protein>
<organism evidence="4 5">
    <name type="scientific">Paenibacillus jilunlii</name>
    <dbReference type="NCBI Taxonomy" id="682956"/>
    <lineage>
        <taxon>Bacteria</taxon>
        <taxon>Bacillati</taxon>
        <taxon>Bacillota</taxon>
        <taxon>Bacilli</taxon>
        <taxon>Bacillales</taxon>
        <taxon>Paenibacillaceae</taxon>
        <taxon>Paenibacillus</taxon>
    </lineage>
</organism>
<reference evidence="4 5" key="1">
    <citation type="submission" date="2016-10" db="EMBL/GenBank/DDBJ databases">
        <authorList>
            <person name="de Groot N.N."/>
        </authorList>
    </citation>
    <scope>NUCLEOTIDE SEQUENCE [LARGE SCALE GENOMIC DNA]</scope>
    <source>
        <strain evidence="4 5">CGMCC 1.10239</strain>
    </source>
</reference>
<keyword evidence="2" id="KW-0812">Transmembrane</keyword>
<feature type="region of interest" description="Disordered" evidence="1">
    <location>
        <begin position="76"/>
        <end position="124"/>
    </location>
</feature>
<accession>A0A1G9G9X4</accession>
<evidence type="ECO:0000256" key="1">
    <source>
        <dbReference type="SAM" id="MobiDB-lite"/>
    </source>
</evidence>
<dbReference type="SUPFAM" id="SSF51445">
    <property type="entry name" value="(Trans)glycosidases"/>
    <property type="match status" value="1"/>
</dbReference>
<dbReference type="Gene3D" id="3.20.20.80">
    <property type="entry name" value="Glycosidases"/>
    <property type="match status" value="1"/>
</dbReference>
<dbReference type="Pfam" id="PF13200">
    <property type="entry name" value="DUF4015"/>
    <property type="match status" value="1"/>
</dbReference>
<feature type="domain" description="DUF4015" evidence="3">
    <location>
        <begin position="130"/>
        <end position="446"/>
    </location>
</feature>
<evidence type="ECO:0000256" key="2">
    <source>
        <dbReference type="SAM" id="Phobius"/>
    </source>
</evidence>
<evidence type="ECO:0000313" key="4">
    <source>
        <dbReference type="EMBL" id="SDK97524.1"/>
    </source>
</evidence>
<gene>
    <name evidence="4" type="ORF">SAMN05216191_101291</name>
</gene>
<dbReference type="AlphaFoldDB" id="A0A1G9G9X4"/>
<proteinExistence type="predicted"/>
<dbReference type="InterPro" id="IPR017853">
    <property type="entry name" value="GH"/>
</dbReference>
<name>A0A1G9G9X4_9BACL</name>
<keyword evidence="2" id="KW-0472">Membrane</keyword>
<sequence length="454" mass="49800">MRPKFTGIVTSLFFLAAAVPLYFKGMYIKGENKQMNITWALLMMALGGVGVQHPAHEADVAAALQSAMNPAITAQQTANPDATQNTAGGNAATPSPGASPGTEASPGTAADAADTAIHTDPQPDAPKVKGIYVTAYSAGGSRMTTLLDLLDKTELNSMVIDIKDDAGYITYKTDNPELQKLGHPQPFIGDINQLMARLKKHDVYPIARIVVFKDSVLAKKKPELSFVNANGSVWTNKGGDSFVNPYNQDVWKYNVEIAKEAVKLGFKEIQFDYVRFPEGFEKRAETLKYTKSNRPRVEIIGDFVKYAKAELGPLGVRVSVDIFGYAASVPAAEGIGQDFVKISKNVDVISPMVYPSHYSTGWFDVKDPDKNPYATIKGSMVDTHKKLDPLGSYKPIIRPWIQDFTASWLGSGHYVKYGKQQVEDQVRALKEKNVDEFLLWNANNRYTAGVDYGK</sequence>
<dbReference type="EMBL" id="FNGM01000001">
    <property type="protein sequence ID" value="SDK97524.1"/>
    <property type="molecule type" value="Genomic_DNA"/>
</dbReference>
<feature type="compositionally biased region" description="Low complexity" evidence="1">
    <location>
        <begin position="82"/>
        <end position="93"/>
    </location>
</feature>
<dbReference type="InterPro" id="IPR025275">
    <property type="entry name" value="DUF4015"/>
</dbReference>
<dbReference type="Proteomes" id="UP000182783">
    <property type="component" value="Unassembled WGS sequence"/>
</dbReference>
<feature type="transmembrane region" description="Helical" evidence="2">
    <location>
        <begin position="6"/>
        <end position="23"/>
    </location>
</feature>
<evidence type="ECO:0000313" key="5">
    <source>
        <dbReference type="Proteomes" id="UP000182783"/>
    </source>
</evidence>
<evidence type="ECO:0000259" key="3">
    <source>
        <dbReference type="Pfam" id="PF13200"/>
    </source>
</evidence>